<dbReference type="Proteomes" id="UP001152797">
    <property type="component" value="Unassembled WGS sequence"/>
</dbReference>
<gene>
    <name evidence="2" type="ORF">C1SCF055_LOCUS42256</name>
</gene>
<dbReference type="OrthoDB" id="421311at2759"/>
<dbReference type="EMBL" id="CAMXCT030006646">
    <property type="protein sequence ID" value="CAL4804937.1"/>
    <property type="molecule type" value="Genomic_DNA"/>
</dbReference>
<reference evidence="2" key="1">
    <citation type="submission" date="2022-10" db="EMBL/GenBank/DDBJ databases">
        <authorList>
            <person name="Chen Y."/>
            <person name="Dougan E. K."/>
            <person name="Chan C."/>
            <person name="Rhodes N."/>
            <person name="Thang M."/>
        </authorList>
    </citation>
    <scope>NUCLEOTIDE SEQUENCE</scope>
</reference>
<protein>
    <submittedName>
        <fullName evidence="2">Uncharacterized protein</fullName>
    </submittedName>
</protein>
<evidence type="ECO:0000313" key="3">
    <source>
        <dbReference type="EMBL" id="CAL1171000.1"/>
    </source>
</evidence>
<evidence type="ECO:0000256" key="1">
    <source>
        <dbReference type="SAM" id="MobiDB-lite"/>
    </source>
</evidence>
<comment type="caution">
    <text evidence="2">The sequence shown here is derived from an EMBL/GenBank/DDBJ whole genome shotgun (WGS) entry which is preliminary data.</text>
</comment>
<name>A0A9P1GML1_9DINO</name>
<accession>A0A9P1GML1</accession>
<reference evidence="3" key="2">
    <citation type="submission" date="2024-04" db="EMBL/GenBank/DDBJ databases">
        <authorList>
            <person name="Chen Y."/>
            <person name="Shah S."/>
            <person name="Dougan E. K."/>
            <person name="Thang M."/>
            <person name="Chan C."/>
        </authorList>
    </citation>
    <scope>NUCLEOTIDE SEQUENCE [LARGE SCALE GENOMIC DNA]</scope>
</reference>
<dbReference type="AlphaFoldDB" id="A0A9P1GML1"/>
<evidence type="ECO:0000313" key="2">
    <source>
        <dbReference type="EMBL" id="CAI4017625.1"/>
    </source>
</evidence>
<sequence>MGRHAPRIQLTYELEAAMGARPGKRCAPMGTLHLPGQLQRCQSAPNMVVTSPFGWAADTQWSNQSQNRHFHDHRRQAAQLAHAMTSGAWDEVDAEQTRRPGTAAPLGPPGGGVSQGAEVRRPSTTGQLGRYSGRYSAQKHGWQHPLGQIEAKTVADSDQEIGNYAWAWREKDNFGRPGALATQKLPMNEIRAIRVTSPSPKKPSRLVMDINKATWNNLIHGGCQSRAVFHNNAFPPSAHVTYQTHDMRGIPVNKTLTGQVRHQTLLGPQ</sequence>
<feature type="region of interest" description="Disordered" evidence="1">
    <location>
        <begin position="94"/>
        <end position="123"/>
    </location>
</feature>
<keyword evidence="4" id="KW-1185">Reference proteome</keyword>
<dbReference type="EMBL" id="CAMXCT010006646">
    <property type="protein sequence ID" value="CAI4017625.1"/>
    <property type="molecule type" value="Genomic_DNA"/>
</dbReference>
<proteinExistence type="predicted"/>
<dbReference type="EMBL" id="CAMXCT020006646">
    <property type="protein sequence ID" value="CAL1171000.1"/>
    <property type="molecule type" value="Genomic_DNA"/>
</dbReference>
<evidence type="ECO:0000313" key="4">
    <source>
        <dbReference type="Proteomes" id="UP001152797"/>
    </source>
</evidence>
<organism evidence="2">
    <name type="scientific">Cladocopium goreaui</name>
    <dbReference type="NCBI Taxonomy" id="2562237"/>
    <lineage>
        <taxon>Eukaryota</taxon>
        <taxon>Sar</taxon>
        <taxon>Alveolata</taxon>
        <taxon>Dinophyceae</taxon>
        <taxon>Suessiales</taxon>
        <taxon>Symbiodiniaceae</taxon>
        <taxon>Cladocopium</taxon>
    </lineage>
</organism>